<evidence type="ECO:0000256" key="1">
    <source>
        <dbReference type="ARBA" id="ARBA00010424"/>
    </source>
</evidence>
<dbReference type="AlphaFoldDB" id="A0A8D5ZKJ0"/>
<protein>
    <submittedName>
        <fullName evidence="2">Phosphosulfolactate synthase</fullName>
    </submittedName>
</protein>
<dbReference type="InterPro" id="IPR003830">
    <property type="entry name" value="ComA_synth"/>
</dbReference>
<dbReference type="EMBL" id="AP024601">
    <property type="protein sequence ID" value="BCU81539.1"/>
    <property type="molecule type" value="Genomic_DNA"/>
</dbReference>
<name>A0A8D5ZKJ0_9BACL</name>
<accession>A0A8D5ZKJ0</accession>
<evidence type="ECO:0000313" key="2">
    <source>
        <dbReference type="EMBL" id="BCU81539.1"/>
    </source>
</evidence>
<gene>
    <name evidence="2" type="ORF">JIR001_13220</name>
</gene>
<dbReference type="SUPFAM" id="SSF102110">
    <property type="entry name" value="(2r)-phospho-3-sulfolactate synthase ComA"/>
    <property type="match status" value="1"/>
</dbReference>
<dbReference type="KEGG" id="pabs:JIR001_13220"/>
<sequence length="270" mass="30055">MKSLPAMCWPQKMIDPSGIRQSKPRTAGCTMILDKGLGLSAFRDLVSTAGDYIDWIKLGFGTPALTPIPILREKLAIAQSREVILYPGGTMFEVAHAQDQVERYFSALVELGFTYMEISDGTVELSRKKRDHYIRAALSNGLNVITEIGKKADGSYTPIPLLTETYHRDRESGAAFVIVEGRESGKNVGIYNEKGEADMEYLFTVHEQIGSRFLIWEAPQKSQQVQLLQALGPDIHLGNVSPQESLAVEALRRGLRSDTFAIGLRMERHE</sequence>
<keyword evidence="3" id="KW-1185">Reference proteome</keyword>
<reference evidence="2" key="2">
    <citation type="journal article" date="2021" name="Microbiol. Resour. Announc.">
        <title>Complete Genome Sequence of Polycladomyces abyssicola JIR-001T, Isolated from Hemipelagic Sediment in Deep Seawater.</title>
        <authorList>
            <person name="Tsubouchi T."/>
            <person name="Kaneko Y."/>
        </authorList>
    </citation>
    <scope>NUCLEOTIDE SEQUENCE</scope>
    <source>
        <strain evidence="2">JIR-001</strain>
    </source>
</reference>
<organism evidence="2 3">
    <name type="scientific">Polycladomyces abyssicola</name>
    <dbReference type="NCBI Taxonomy" id="1125966"/>
    <lineage>
        <taxon>Bacteria</taxon>
        <taxon>Bacillati</taxon>
        <taxon>Bacillota</taxon>
        <taxon>Bacilli</taxon>
        <taxon>Bacillales</taxon>
        <taxon>Thermoactinomycetaceae</taxon>
        <taxon>Polycladomyces</taxon>
    </lineage>
</organism>
<evidence type="ECO:0000313" key="3">
    <source>
        <dbReference type="Proteomes" id="UP000677436"/>
    </source>
</evidence>
<proteinExistence type="inferred from homology"/>
<dbReference type="Gene3D" id="3.20.20.70">
    <property type="entry name" value="Aldolase class I"/>
    <property type="match status" value="1"/>
</dbReference>
<dbReference type="Proteomes" id="UP000677436">
    <property type="component" value="Chromosome"/>
</dbReference>
<comment type="similarity">
    <text evidence="1">Belongs to the phosphosulfolactate synthase family.</text>
</comment>
<dbReference type="InterPro" id="IPR013785">
    <property type="entry name" value="Aldolase_TIM"/>
</dbReference>
<reference evidence="2" key="1">
    <citation type="journal article" date="2013" name="Int. J. Syst. Evol. Microbiol.">
        <title>Polycladomyces abyssicola gen. nov., sp. nov., a thermophilic filamentous bacterium isolated from hemipelagic sediment.</title>
        <authorList>
            <person name="Tsubouchi T."/>
            <person name="Shimane Y."/>
            <person name="Mori K."/>
            <person name="Usui K."/>
            <person name="Hiraki T."/>
            <person name="Tame A."/>
            <person name="Uematsu K."/>
            <person name="Maruyama T."/>
            <person name="Hatada Y."/>
        </authorList>
    </citation>
    <scope>NUCLEOTIDE SEQUENCE</scope>
    <source>
        <strain evidence="2">JIR-001</strain>
    </source>
</reference>
<dbReference type="Pfam" id="PF02679">
    <property type="entry name" value="ComA"/>
    <property type="match status" value="1"/>
</dbReference>
<dbReference type="InterPro" id="IPR036112">
    <property type="entry name" value="ComA_synth_sf"/>
</dbReference>
<dbReference type="RefSeq" id="WP_212774753.1">
    <property type="nucleotide sequence ID" value="NZ_AP024601.1"/>
</dbReference>